<gene>
    <name evidence="1" type="ORF">PNEJI1_002693</name>
</gene>
<name>L0PAN8_PNEJI</name>
<accession>L0PAN8</accession>
<comment type="caution">
    <text evidence="1">The sequence shown here is derived from an EMBL/GenBank/DDBJ whole genome shotgun (WGS) entry which is preliminary data.</text>
</comment>
<reference evidence="1 2" key="1">
    <citation type="journal article" date="2012" name="MBio">
        <title>De novo assembly of the Pneumocystis jirovecii genome from a single bronchoalveolar lavage fluid specimen from a patient.</title>
        <authorList>
            <person name="Cisse O.H."/>
            <person name="Pagni M."/>
            <person name="Hauser P.M."/>
        </authorList>
    </citation>
    <scope>NUCLEOTIDE SEQUENCE [LARGE SCALE GENOMIC DNA]</scope>
    <source>
        <strain evidence="1 2">SE8</strain>
    </source>
</reference>
<organism evidence="2">
    <name type="scientific">Pneumocystis jirovecii</name>
    <name type="common">Human pneumocystis pneumonia agent</name>
    <dbReference type="NCBI Taxonomy" id="42068"/>
    <lineage>
        <taxon>Eukaryota</taxon>
        <taxon>Fungi</taxon>
        <taxon>Dikarya</taxon>
        <taxon>Ascomycota</taxon>
        <taxon>Taphrinomycotina</taxon>
        <taxon>Pneumocystomycetes</taxon>
        <taxon>Pneumocystaceae</taxon>
        <taxon>Pneumocystis</taxon>
    </lineage>
</organism>
<sequence>MHIKAKCVSMKQKCVFLAETRIRPSTCIYTATETRLQIHISAYSLHTPPQRPAYTMHTPRIQPAYNPYTRFNASLLCAFQGEADTRAITVQRSYQMYMLVRRLQELPKQKP</sequence>
<evidence type="ECO:0000313" key="1">
    <source>
        <dbReference type="EMBL" id="CCJ29169.1"/>
    </source>
</evidence>
<dbReference type="Proteomes" id="UP000010422">
    <property type="component" value="Unassembled WGS sequence"/>
</dbReference>
<protein>
    <submittedName>
        <fullName evidence="1">Uncharacterized protein</fullName>
    </submittedName>
</protein>
<dbReference type="VEuPathDB" id="FungiDB:PNEJI1_002693"/>
<evidence type="ECO:0000313" key="2">
    <source>
        <dbReference type="Proteomes" id="UP000010422"/>
    </source>
</evidence>
<proteinExistence type="predicted"/>
<dbReference type="EMBL" id="CAKM01000162">
    <property type="protein sequence ID" value="CCJ29169.1"/>
    <property type="molecule type" value="Genomic_DNA"/>
</dbReference>
<dbReference type="AlphaFoldDB" id="L0PAN8"/>
<dbReference type="InParanoid" id="L0PAN8"/>